<evidence type="ECO:0000313" key="1">
    <source>
        <dbReference type="EMBL" id="RRA97102.1"/>
    </source>
</evidence>
<proteinExistence type="predicted"/>
<keyword evidence="2" id="KW-1185">Reference proteome</keyword>
<dbReference type="EMBL" id="RQTJ01000001">
    <property type="protein sequence ID" value="RRA97102.1"/>
    <property type="molecule type" value="Genomic_DNA"/>
</dbReference>
<dbReference type="PROSITE" id="PS51257">
    <property type="entry name" value="PROKAR_LIPOPROTEIN"/>
    <property type="match status" value="1"/>
</dbReference>
<evidence type="ECO:0000313" key="2">
    <source>
        <dbReference type="Proteomes" id="UP000268372"/>
    </source>
</evidence>
<protein>
    <recommendedName>
        <fullName evidence="3">DUF4595 domain-containing protein</fullName>
    </recommendedName>
</protein>
<sequence length="240" mass="28640">MKKLTLLLSVFGIMACADDDFLRNDFERQLNNEIAETPPEGLKLKYKYGLISQQFFYNQNGFVDSIYNSHSWGVDFSQKYIYNKLNQIVEVRYNEVVPQRPEYNIKDITFYTYNSVNQIISSLTYDKNNVAIQYLTYNYNRDGSLFDANKKVVNGNVVKDNWSSYKFDTLRNPYYNIYPKAYRILKFINKNNILLTERDYTNEVHINVHTLKYNSEDYLIEEHISNMPLDTDDRRQFSYH</sequence>
<accession>A0A3P1B8H9</accession>
<dbReference type="AlphaFoldDB" id="A0A3P1B8H9"/>
<comment type="caution">
    <text evidence="1">The sequence shown here is derived from an EMBL/GenBank/DDBJ whole genome shotgun (WGS) entry which is preliminary data.</text>
</comment>
<reference evidence="1 2" key="1">
    <citation type="submission" date="2018-11" db="EMBL/GenBank/DDBJ databases">
        <title>Flavobacterium sp. nov., YIM 102796 draft genome.</title>
        <authorList>
            <person name="Li G."/>
            <person name="Jiang Y."/>
        </authorList>
    </citation>
    <scope>NUCLEOTIDE SEQUENCE [LARGE SCALE GENOMIC DNA]</scope>
    <source>
        <strain evidence="1 2">YIM 102796</strain>
    </source>
</reference>
<evidence type="ECO:0008006" key="3">
    <source>
        <dbReference type="Google" id="ProtNLM"/>
    </source>
</evidence>
<dbReference type="RefSeq" id="WP_124898025.1">
    <property type="nucleotide sequence ID" value="NZ_RQTJ01000001.1"/>
</dbReference>
<name>A0A3P1B8H9_9FLAO</name>
<gene>
    <name evidence="1" type="ORF">EG242_00825</name>
</gene>
<dbReference type="OrthoDB" id="1344600at2"/>
<organism evidence="1 2">
    <name type="scientific">Paenimyroides viscosum</name>
    <dbReference type="NCBI Taxonomy" id="2488729"/>
    <lineage>
        <taxon>Bacteria</taxon>
        <taxon>Pseudomonadati</taxon>
        <taxon>Bacteroidota</taxon>
        <taxon>Flavobacteriia</taxon>
        <taxon>Flavobacteriales</taxon>
        <taxon>Flavobacteriaceae</taxon>
        <taxon>Paenimyroides</taxon>
    </lineage>
</organism>
<dbReference type="Proteomes" id="UP000268372">
    <property type="component" value="Unassembled WGS sequence"/>
</dbReference>